<dbReference type="InterPro" id="IPR006139">
    <property type="entry name" value="D-isomer_2_OHA_DH_cat_dom"/>
</dbReference>
<comment type="caution">
    <text evidence="8">The sequence shown here is derived from an EMBL/GenBank/DDBJ whole genome shotgun (WGS) entry which is preliminary data.</text>
</comment>
<evidence type="ECO:0000256" key="2">
    <source>
        <dbReference type="ARBA" id="ARBA00022605"/>
    </source>
</evidence>
<dbReference type="PROSITE" id="PS00671">
    <property type="entry name" value="D_2_HYDROXYACID_DH_3"/>
    <property type="match status" value="1"/>
</dbReference>
<evidence type="ECO:0000313" key="9">
    <source>
        <dbReference type="Proteomes" id="UP001196068"/>
    </source>
</evidence>
<reference evidence="8" key="1">
    <citation type="submission" date="2020-01" db="EMBL/GenBank/DDBJ databases">
        <authorList>
            <person name="Rat A."/>
        </authorList>
    </citation>
    <scope>NUCLEOTIDE SEQUENCE</scope>
    <source>
        <strain evidence="8">LMG 28251</strain>
    </source>
</reference>
<dbReference type="InterPro" id="IPR050857">
    <property type="entry name" value="D-2-hydroxyacid_DH"/>
</dbReference>
<dbReference type="CDD" id="cd12169">
    <property type="entry name" value="PGDH_like_1"/>
    <property type="match status" value="1"/>
</dbReference>
<dbReference type="InterPro" id="IPR006140">
    <property type="entry name" value="D-isomer_DH_NAD-bd"/>
</dbReference>
<dbReference type="Proteomes" id="UP001196068">
    <property type="component" value="Unassembled WGS sequence"/>
</dbReference>
<dbReference type="FunFam" id="3.40.50.720:FF:000203">
    <property type="entry name" value="D-3-phosphoglycerate dehydrogenase (SerA)"/>
    <property type="match status" value="1"/>
</dbReference>
<keyword evidence="4" id="KW-0520">NAD</keyword>
<dbReference type="Pfam" id="PF02826">
    <property type="entry name" value="2-Hacid_dh_C"/>
    <property type="match status" value="1"/>
</dbReference>
<reference evidence="8" key="2">
    <citation type="journal article" date="2021" name="Syst. Appl. Microbiol.">
        <title>Roseomonas hellenica sp. nov., isolated from roots of wild-growing Alkanna tinctoria.</title>
        <authorList>
            <person name="Rat A."/>
            <person name="Naranjo H.D."/>
            <person name="Lebbe L."/>
            <person name="Cnockaert M."/>
            <person name="Krigas N."/>
            <person name="Grigoriadou K."/>
            <person name="Maloupa E."/>
            <person name="Willems A."/>
        </authorList>
    </citation>
    <scope>NUCLEOTIDE SEQUENCE</scope>
    <source>
        <strain evidence="8">LMG 28251</strain>
    </source>
</reference>
<organism evidence="8 9">
    <name type="scientific">Plastoroseomonas arctica</name>
    <dbReference type="NCBI Taxonomy" id="1509237"/>
    <lineage>
        <taxon>Bacteria</taxon>
        <taxon>Pseudomonadati</taxon>
        <taxon>Pseudomonadota</taxon>
        <taxon>Alphaproteobacteria</taxon>
        <taxon>Acetobacterales</taxon>
        <taxon>Acetobacteraceae</taxon>
        <taxon>Plastoroseomonas</taxon>
    </lineage>
</organism>
<dbReference type="InterPro" id="IPR036291">
    <property type="entry name" value="NAD(P)-bd_dom_sf"/>
</dbReference>
<feature type="domain" description="D-isomer specific 2-hydroxyacid dehydrogenase NAD-binding" evidence="7">
    <location>
        <begin position="119"/>
        <end position="291"/>
    </location>
</feature>
<proteinExistence type="inferred from homology"/>
<sequence length="323" mass="34089">MTKFAPLARLAILDDYQGVTLDLGPWGDAPPTLAITTFRDTLKDADALVERLAPFDAILAMRERTPYPRALLARLPNLRLLISTAARNRSIDLEACAELGITACGTPDAGAPTVDLTWGLILSLARDIPNQQASLRAGTWQTKVGIGVEGKTLGVLGLGKLGAKVAKVGAALGMRVIAWSPNLTAERAAEAGATRVDKATLMAKSDVLTLHVVLSDRSRGVVGAADLAQMKPTAFIVNTSRGPLVDQPALIAALQEGRIAGAGLDVFDEEPLPANHPILSAPNTVLTPHLGYVSEQNYRAYFKGAVEAINAFEAGHPIRTMAP</sequence>
<dbReference type="SUPFAM" id="SSF52283">
    <property type="entry name" value="Formate/glycerate dehydrogenase catalytic domain-like"/>
    <property type="match status" value="1"/>
</dbReference>
<dbReference type="RefSeq" id="WP_211872257.1">
    <property type="nucleotide sequence ID" value="NZ_JAAEDH010000001.1"/>
</dbReference>
<dbReference type="PANTHER" id="PTHR42789:SF1">
    <property type="entry name" value="D-ISOMER SPECIFIC 2-HYDROXYACID DEHYDROGENASE FAMILY PROTEIN (AFU_ORTHOLOGUE AFUA_6G10090)"/>
    <property type="match status" value="1"/>
</dbReference>
<evidence type="ECO:0000259" key="7">
    <source>
        <dbReference type="Pfam" id="PF02826"/>
    </source>
</evidence>
<accession>A0AAF1JU71</accession>
<keyword evidence="3 5" id="KW-0560">Oxidoreductase</keyword>
<dbReference type="InterPro" id="IPR029752">
    <property type="entry name" value="D-isomer_DH_CS1"/>
</dbReference>
<evidence type="ECO:0000259" key="6">
    <source>
        <dbReference type="Pfam" id="PF00389"/>
    </source>
</evidence>
<name>A0AAF1JU71_9PROT</name>
<gene>
    <name evidence="8" type="ORF">GXW79_00535</name>
</gene>
<dbReference type="PANTHER" id="PTHR42789">
    <property type="entry name" value="D-ISOMER SPECIFIC 2-HYDROXYACID DEHYDROGENASE FAMILY PROTEIN (AFU_ORTHOLOGUE AFUA_6G10090)"/>
    <property type="match status" value="1"/>
</dbReference>
<dbReference type="InterPro" id="IPR029753">
    <property type="entry name" value="D-isomer_DH_CS"/>
</dbReference>
<dbReference type="Gene3D" id="3.40.50.720">
    <property type="entry name" value="NAD(P)-binding Rossmann-like Domain"/>
    <property type="match status" value="2"/>
</dbReference>
<comment type="similarity">
    <text evidence="1 5">Belongs to the D-isomer specific 2-hydroxyacid dehydrogenase family.</text>
</comment>
<protein>
    <submittedName>
        <fullName evidence="8">D-2-hydroxyacid dehydrogenase family protein</fullName>
    </submittedName>
</protein>
<evidence type="ECO:0000256" key="1">
    <source>
        <dbReference type="ARBA" id="ARBA00005854"/>
    </source>
</evidence>
<evidence type="ECO:0000256" key="5">
    <source>
        <dbReference type="RuleBase" id="RU003719"/>
    </source>
</evidence>
<evidence type="ECO:0000256" key="4">
    <source>
        <dbReference type="ARBA" id="ARBA00023027"/>
    </source>
</evidence>
<dbReference type="GO" id="GO:0016616">
    <property type="term" value="F:oxidoreductase activity, acting on the CH-OH group of donors, NAD or NADP as acceptor"/>
    <property type="evidence" value="ECO:0007669"/>
    <property type="project" value="InterPro"/>
</dbReference>
<dbReference type="SUPFAM" id="SSF51735">
    <property type="entry name" value="NAD(P)-binding Rossmann-fold domains"/>
    <property type="match status" value="1"/>
</dbReference>
<dbReference type="GO" id="GO:0008652">
    <property type="term" value="P:amino acid biosynthetic process"/>
    <property type="evidence" value="ECO:0007669"/>
    <property type="project" value="UniProtKB-KW"/>
</dbReference>
<dbReference type="GO" id="GO:0051287">
    <property type="term" value="F:NAD binding"/>
    <property type="evidence" value="ECO:0007669"/>
    <property type="project" value="InterPro"/>
</dbReference>
<dbReference type="AlphaFoldDB" id="A0AAF1JU71"/>
<feature type="domain" description="D-isomer specific 2-hydroxyacid dehydrogenase catalytic" evidence="6">
    <location>
        <begin position="40"/>
        <end position="319"/>
    </location>
</feature>
<dbReference type="PROSITE" id="PS00065">
    <property type="entry name" value="D_2_HYDROXYACID_DH_1"/>
    <property type="match status" value="1"/>
</dbReference>
<evidence type="ECO:0000313" key="8">
    <source>
        <dbReference type="EMBL" id="MBR0653556.1"/>
    </source>
</evidence>
<dbReference type="EMBL" id="JAAEDH010000001">
    <property type="protein sequence ID" value="MBR0653556.1"/>
    <property type="molecule type" value="Genomic_DNA"/>
</dbReference>
<evidence type="ECO:0000256" key="3">
    <source>
        <dbReference type="ARBA" id="ARBA00023002"/>
    </source>
</evidence>
<keyword evidence="9" id="KW-1185">Reference proteome</keyword>
<dbReference type="Pfam" id="PF00389">
    <property type="entry name" value="2-Hacid_dh"/>
    <property type="match status" value="1"/>
</dbReference>
<keyword evidence="2" id="KW-0028">Amino-acid biosynthesis</keyword>